<reference evidence="1" key="1">
    <citation type="submission" date="2013-08" db="EMBL/GenBank/DDBJ databases">
        <authorList>
            <person name="Mendez C."/>
            <person name="Richter M."/>
            <person name="Ferrer M."/>
            <person name="Sanchez J."/>
        </authorList>
    </citation>
    <scope>NUCLEOTIDE SEQUENCE</scope>
</reference>
<proteinExistence type="predicted"/>
<dbReference type="PANTHER" id="PTHR46743">
    <property type="entry name" value="TEICHOIC ACIDS EXPORT ATP-BINDING PROTEIN TAGH"/>
    <property type="match status" value="1"/>
</dbReference>
<dbReference type="Gene3D" id="3.40.50.300">
    <property type="entry name" value="P-loop containing nucleotide triphosphate hydrolases"/>
    <property type="match status" value="1"/>
</dbReference>
<gene>
    <name evidence="1" type="ORF">B1A_18534</name>
</gene>
<dbReference type="PANTHER" id="PTHR46743:SF2">
    <property type="entry name" value="TEICHOIC ACIDS EXPORT ATP-BINDING PROTEIN TAGH"/>
    <property type="match status" value="1"/>
</dbReference>
<reference evidence="1" key="2">
    <citation type="journal article" date="2014" name="ISME J.">
        <title>Microbial stratification in low pH oxic and suboxic macroscopic growths along an acid mine drainage.</title>
        <authorList>
            <person name="Mendez-Garcia C."/>
            <person name="Mesa V."/>
            <person name="Sprenger R.R."/>
            <person name="Richter M."/>
            <person name="Diez M.S."/>
            <person name="Solano J."/>
            <person name="Bargiela R."/>
            <person name="Golyshina O.V."/>
            <person name="Manteca A."/>
            <person name="Ramos J.L."/>
            <person name="Gallego J.R."/>
            <person name="Llorente I."/>
            <person name="Martins Dos Santos V.A."/>
            <person name="Jensen O.N."/>
            <person name="Pelaez A.I."/>
            <person name="Sanchez J."/>
            <person name="Ferrer M."/>
        </authorList>
    </citation>
    <scope>NUCLEOTIDE SEQUENCE</scope>
</reference>
<dbReference type="InterPro" id="IPR027417">
    <property type="entry name" value="P-loop_NTPase"/>
</dbReference>
<name>T0YHB9_9ZZZZ</name>
<organism evidence="1">
    <name type="scientific">mine drainage metagenome</name>
    <dbReference type="NCBI Taxonomy" id="410659"/>
    <lineage>
        <taxon>unclassified sequences</taxon>
        <taxon>metagenomes</taxon>
        <taxon>ecological metagenomes</taxon>
    </lineage>
</organism>
<protein>
    <submittedName>
        <fullName evidence="1">ABC superfamily ATP binding cassette transporter, ABC protein</fullName>
    </submittedName>
</protein>
<feature type="non-terminal residue" evidence="1">
    <location>
        <position position="194"/>
    </location>
</feature>
<sequence>MPRRYINSVMDEIIGFAELEQFIDNPVRNYSSGMYARLGFSIAIHMDPDILLLDEVLAVGDEAFQRRCIDHIDGMRREGRTLVFVSHAAETVRNLCDRCLWIEHGEPREVGETERVVDAYIGEVNRREMVALQASAAELGGTQPGWMGVRLTAVSFIGGGAEENAVETGQELSIQISYDGPRSAPQRPLPGFLL</sequence>
<dbReference type="SUPFAM" id="SSF52540">
    <property type="entry name" value="P-loop containing nucleoside triphosphate hydrolases"/>
    <property type="match status" value="1"/>
</dbReference>
<dbReference type="AlphaFoldDB" id="T0YHB9"/>
<evidence type="ECO:0000313" key="1">
    <source>
        <dbReference type="EMBL" id="EQD34846.1"/>
    </source>
</evidence>
<dbReference type="InterPro" id="IPR050683">
    <property type="entry name" value="Bact_Polysacc_Export_ATP-bd"/>
</dbReference>
<comment type="caution">
    <text evidence="1">The sequence shown here is derived from an EMBL/GenBank/DDBJ whole genome shotgun (WGS) entry which is preliminary data.</text>
</comment>
<accession>T0YHB9</accession>
<dbReference type="EMBL" id="AUZX01013680">
    <property type="protein sequence ID" value="EQD34846.1"/>
    <property type="molecule type" value="Genomic_DNA"/>
</dbReference>